<organism evidence="1">
    <name type="scientific">uncultured Sphingomonadaceae bacterium</name>
    <dbReference type="NCBI Taxonomy" id="169976"/>
    <lineage>
        <taxon>Bacteria</taxon>
        <taxon>Pseudomonadati</taxon>
        <taxon>Pseudomonadota</taxon>
        <taxon>Alphaproteobacteria</taxon>
        <taxon>Sphingomonadales</taxon>
        <taxon>Sphingomonadaceae</taxon>
        <taxon>environmental samples</taxon>
    </lineage>
</organism>
<accession>A0A6J4SG86</accession>
<reference evidence="1" key="1">
    <citation type="submission" date="2020-02" db="EMBL/GenBank/DDBJ databases">
        <authorList>
            <person name="Meier V. D."/>
        </authorList>
    </citation>
    <scope>NUCLEOTIDE SEQUENCE</scope>
    <source>
        <strain evidence="1">AVDCRST_MAG91</strain>
    </source>
</reference>
<dbReference type="EMBL" id="CADCVX010000174">
    <property type="protein sequence ID" value="CAA9495100.1"/>
    <property type="molecule type" value="Genomic_DNA"/>
</dbReference>
<evidence type="ECO:0000313" key="1">
    <source>
        <dbReference type="EMBL" id="CAA9495100.1"/>
    </source>
</evidence>
<proteinExistence type="predicted"/>
<sequence>MTAPLSAASVDEMRALLARVEGASGGDAKLDAALKLVAAAVAIAGGMSAHETREAFGGLYDTAPPYTSSIDAALALKDRVLPGWRACVDTGDPSRAPSTVRLPFAHLEPNLDNDDGWAKAGPTRGQAATPPLAIIAAVLHALIATQEHAGER</sequence>
<gene>
    <name evidence="1" type="ORF">AVDCRST_MAG91-743</name>
</gene>
<protein>
    <submittedName>
        <fullName evidence="1">Uncharacterized protein</fullName>
    </submittedName>
</protein>
<dbReference type="AlphaFoldDB" id="A0A6J4SG86"/>
<name>A0A6J4SG86_9SPHN</name>